<feature type="region of interest" description="Disordered" evidence="2">
    <location>
        <begin position="1"/>
        <end position="40"/>
    </location>
</feature>
<evidence type="ECO:0000256" key="1">
    <source>
        <dbReference type="PROSITE-ProRule" id="PRU00175"/>
    </source>
</evidence>
<gene>
    <name evidence="4" type="ORF">DACRYDRAFT_110545</name>
</gene>
<dbReference type="InterPro" id="IPR001841">
    <property type="entry name" value="Znf_RING"/>
</dbReference>
<reference evidence="4 5" key="1">
    <citation type="journal article" date="2012" name="Science">
        <title>The Paleozoic origin of enzymatic lignin decomposition reconstructed from 31 fungal genomes.</title>
        <authorList>
            <person name="Floudas D."/>
            <person name="Binder M."/>
            <person name="Riley R."/>
            <person name="Barry K."/>
            <person name="Blanchette R.A."/>
            <person name="Henrissat B."/>
            <person name="Martinez A.T."/>
            <person name="Otillar R."/>
            <person name="Spatafora J.W."/>
            <person name="Yadav J.S."/>
            <person name="Aerts A."/>
            <person name="Benoit I."/>
            <person name="Boyd A."/>
            <person name="Carlson A."/>
            <person name="Copeland A."/>
            <person name="Coutinho P.M."/>
            <person name="de Vries R.P."/>
            <person name="Ferreira P."/>
            <person name="Findley K."/>
            <person name="Foster B."/>
            <person name="Gaskell J."/>
            <person name="Glotzer D."/>
            <person name="Gorecki P."/>
            <person name="Heitman J."/>
            <person name="Hesse C."/>
            <person name="Hori C."/>
            <person name="Igarashi K."/>
            <person name="Jurgens J.A."/>
            <person name="Kallen N."/>
            <person name="Kersten P."/>
            <person name="Kohler A."/>
            <person name="Kuees U."/>
            <person name="Kumar T.K.A."/>
            <person name="Kuo A."/>
            <person name="LaButti K."/>
            <person name="Larrondo L.F."/>
            <person name="Lindquist E."/>
            <person name="Ling A."/>
            <person name="Lombard V."/>
            <person name="Lucas S."/>
            <person name="Lundell T."/>
            <person name="Martin R."/>
            <person name="McLaughlin D.J."/>
            <person name="Morgenstern I."/>
            <person name="Morin E."/>
            <person name="Murat C."/>
            <person name="Nagy L.G."/>
            <person name="Nolan M."/>
            <person name="Ohm R.A."/>
            <person name="Patyshakuliyeva A."/>
            <person name="Rokas A."/>
            <person name="Ruiz-Duenas F.J."/>
            <person name="Sabat G."/>
            <person name="Salamov A."/>
            <person name="Samejima M."/>
            <person name="Schmutz J."/>
            <person name="Slot J.C."/>
            <person name="St John F."/>
            <person name="Stenlid J."/>
            <person name="Sun H."/>
            <person name="Sun S."/>
            <person name="Syed K."/>
            <person name="Tsang A."/>
            <person name="Wiebenga A."/>
            <person name="Young D."/>
            <person name="Pisabarro A."/>
            <person name="Eastwood D.C."/>
            <person name="Martin F."/>
            <person name="Cullen D."/>
            <person name="Grigoriev I.V."/>
            <person name="Hibbett D.S."/>
        </authorList>
    </citation>
    <scope>NUCLEOTIDE SEQUENCE [LARGE SCALE GENOMIC DNA]</scope>
    <source>
        <strain evidence="4 5">DJM-731 SS1</strain>
    </source>
</reference>
<feature type="compositionally biased region" description="Basic and acidic residues" evidence="2">
    <location>
        <begin position="17"/>
        <end position="29"/>
    </location>
</feature>
<evidence type="ECO:0000313" key="5">
    <source>
        <dbReference type="Proteomes" id="UP000030653"/>
    </source>
</evidence>
<dbReference type="GeneID" id="63684137"/>
<dbReference type="Proteomes" id="UP000030653">
    <property type="component" value="Unassembled WGS sequence"/>
</dbReference>
<dbReference type="PROSITE" id="PS50089">
    <property type="entry name" value="ZF_RING_2"/>
    <property type="match status" value="1"/>
</dbReference>
<evidence type="ECO:0000256" key="2">
    <source>
        <dbReference type="SAM" id="MobiDB-lite"/>
    </source>
</evidence>
<keyword evidence="5" id="KW-1185">Reference proteome</keyword>
<sequence length="209" mass="23165">MKHSNDRDSIRSLDGSEDGHARQALEKLSQELPQEQTLGDEEEEELLRCSVCGYKYSCATCILYGVAARWAASTSTSSGLSTVPGLSPSPSDISASSSSPLPAARLLRHVRPCSAPPASSKPPGPDLDDVCSVYCVICDTFYSYPVHNPPRQVTERCTHFERACEDCIQTWLETLIERPGHMHCPIVRCAEVLRYEDVKYWAGAETWER</sequence>
<keyword evidence="1" id="KW-0862">Zinc</keyword>
<dbReference type="EMBL" id="JH795872">
    <property type="protein sequence ID" value="EJT98641.1"/>
    <property type="molecule type" value="Genomic_DNA"/>
</dbReference>
<organism evidence="4 5">
    <name type="scientific">Dacryopinax primogenitus (strain DJM 731)</name>
    <name type="common">Brown rot fungus</name>
    <dbReference type="NCBI Taxonomy" id="1858805"/>
    <lineage>
        <taxon>Eukaryota</taxon>
        <taxon>Fungi</taxon>
        <taxon>Dikarya</taxon>
        <taxon>Basidiomycota</taxon>
        <taxon>Agaricomycotina</taxon>
        <taxon>Dacrymycetes</taxon>
        <taxon>Dacrymycetales</taxon>
        <taxon>Dacrymycetaceae</taxon>
        <taxon>Dacryopinax</taxon>
    </lineage>
</organism>
<dbReference type="OrthoDB" id="1431934at2759"/>
<dbReference type="HOGENOM" id="CLU_1315380_0_0_1"/>
<evidence type="ECO:0000259" key="3">
    <source>
        <dbReference type="PROSITE" id="PS50089"/>
    </source>
</evidence>
<keyword evidence="1" id="KW-0479">Metal-binding</keyword>
<dbReference type="RefSeq" id="XP_040625539.1">
    <property type="nucleotide sequence ID" value="XM_040769075.1"/>
</dbReference>
<proteinExistence type="predicted"/>
<feature type="region of interest" description="Disordered" evidence="2">
    <location>
        <begin position="78"/>
        <end position="99"/>
    </location>
</feature>
<name>M5FYM0_DACPD</name>
<accession>M5FYM0</accession>
<feature type="compositionally biased region" description="Basic and acidic residues" evidence="2">
    <location>
        <begin position="1"/>
        <end position="11"/>
    </location>
</feature>
<evidence type="ECO:0000313" key="4">
    <source>
        <dbReference type="EMBL" id="EJT98641.1"/>
    </source>
</evidence>
<dbReference type="GO" id="GO:0008270">
    <property type="term" value="F:zinc ion binding"/>
    <property type="evidence" value="ECO:0007669"/>
    <property type="project" value="UniProtKB-KW"/>
</dbReference>
<dbReference type="STRING" id="1858805.M5FYM0"/>
<dbReference type="AlphaFoldDB" id="M5FYM0"/>
<feature type="domain" description="RING-type" evidence="3">
    <location>
        <begin position="135"/>
        <end position="188"/>
    </location>
</feature>
<keyword evidence="1" id="KW-0863">Zinc-finger</keyword>
<protein>
    <recommendedName>
        <fullName evidence="3">RING-type domain-containing protein</fullName>
    </recommendedName>
</protein>